<reference evidence="1" key="1">
    <citation type="submission" date="2021-02" db="EMBL/GenBank/DDBJ databases">
        <authorList>
            <person name="Nowell W R."/>
        </authorList>
    </citation>
    <scope>NUCLEOTIDE SEQUENCE</scope>
</reference>
<dbReference type="EMBL" id="CAJOBJ010000151">
    <property type="protein sequence ID" value="CAF3799633.1"/>
    <property type="molecule type" value="Genomic_DNA"/>
</dbReference>
<dbReference type="EMBL" id="CAJOBI010000187">
    <property type="protein sequence ID" value="CAF3802634.1"/>
    <property type="molecule type" value="Genomic_DNA"/>
</dbReference>
<dbReference type="EMBL" id="CAJOBH010000974">
    <property type="protein sequence ID" value="CAF3828521.1"/>
    <property type="molecule type" value="Genomic_DNA"/>
</dbReference>
<accession>A0A8S2J8P7</accession>
<sequence>MDLIVKDIKEQNGIVFARIDQKQAAEEAGLIGQLDDTEFILFGNPKKPTGVGNTVQSKFEERCATKDD</sequence>
<evidence type="ECO:0000313" key="3">
    <source>
        <dbReference type="EMBL" id="CAF3828521.1"/>
    </source>
</evidence>
<dbReference type="SUPFAM" id="SSF103247">
    <property type="entry name" value="TT1751-like"/>
    <property type="match status" value="1"/>
</dbReference>
<name>A0A8S2J8P7_9BILA</name>
<dbReference type="Proteomes" id="UP000676336">
    <property type="component" value="Unassembled WGS sequence"/>
</dbReference>
<dbReference type="InterPro" id="IPR035923">
    <property type="entry name" value="TT1751-like_sf"/>
</dbReference>
<evidence type="ECO:0000313" key="2">
    <source>
        <dbReference type="EMBL" id="CAF3802634.1"/>
    </source>
</evidence>
<proteinExistence type="predicted"/>
<dbReference type="Proteomes" id="UP000681967">
    <property type="component" value="Unassembled WGS sequence"/>
</dbReference>
<dbReference type="Proteomes" id="UP000681720">
    <property type="component" value="Unassembled WGS sequence"/>
</dbReference>
<protein>
    <submittedName>
        <fullName evidence="1">Uncharacterized protein</fullName>
    </submittedName>
</protein>
<organism evidence="1 4">
    <name type="scientific">Rotaria magnacalcarata</name>
    <dbReference type="NCBI Taxonomy" id="392030"/>
    <lineage>
        <taxon>Eukaryota</taxon>
        <taxon>Metazoa</taxon>
        <taxon>Spiralia</taxon>
        <taxon>Gnathifera</taxon>
        <taxon>Rotifera</taxon>
        <taxon>Eurotatoria</taxon>
        <taxon>Bdelloidea</taxon>
        <taxon>Philodinida</taxon>
        <taxon>Philodinidae</taxon>
        <taxon>Rotaria</taxon>
    </lineage>
</organism>
<gene>
    <name evidence="3" type="ORF">BYL167_LOCUS4560</name>
    <name evidence="1" type="ORF">GIL414_LOCUS1013</name>
    <name evidence="2" type="ORF">SMN809_LOCUS1266</name>
</gene>
<evidence type="ECO:0000313" key="1">
    <source>
        <dbReference type="EMBL" id="CAF3799633.1"/>
    </source>
</evidence>
<evidence type="ECO:0000313" key="4">
    <source>
        <dbReference type="Proteomes" id="UP000681720"/>
    </source>
</evidence>
<dbReference type="AlphaFoldDB" id="A0A8S2J8P7"/>
<comment type="caution">
    <text evidence="1">The sequence shown here is derived from an EMBL/GenBank/DDBJ whole genome shotgun (WGS) entry which is preliminary data.</text>
</comment>